<evidence type="ECO:0000313" key="1">
    <source>
        <dbReference type="EMBL" id="KAG8192952.1"/>
    </source>
</evidence>
<keyword evidence="2" id="KW-1185">Reference proteome</keyword>
<gene>
    <name evidence="1" type="ORF">JTE90_028076</name>
</gene>
<sequence>MAFIIIIQSHRFRHFLFFSAATGRTEGSSIYFTSNDPLAPSDDSREGAEFRWGQQQPSKIQLTRREDSPSDTLLEITGMFRLTGPLSLPCCGLISIETENATQDERSPST</sequence>
<evidence type="ECO:0000313" key="2">
    <source>
        <dbReference type="Proteomes" id="UP000827092"/>
    </source>
</evidence>
<dbReference type="AlphaFoldDB" id="A0AAV6V8Z8"/>
<reference evidence="1 2" key="1">
    <citation type="journal article" date="2022" name="Nat. Ecol. Evol.">
        <title>A masculinizing supergene underlies an exaggerated male reproductive morph in a spider.</title>
        <authorList>
            <person name="Hendrickx F."/>
            <person name="De Corte Z."/>
            <person name="Sonet G."/>
            <person name="Van Belleghem S.M."/>
            <person name="Kostlbacher S."/>
            <person name="Vangestel C."/>
        </authorList>
    </citation>
    <scope>NUCLEOTIDE SEQUENCE [LARGE SCALE GENOMIC DNA]</scope>
    <source>
        <strain evidence="1">W744_W776</strain>
    </source>
</reference>
<name>A0AAV6V8Z8_9ARAC</name>
<organism evidence="1 2">
    <name type="scientific">Oedothorax gibbosus</name>
    <dbReference type="NCBI Taxonomy" id="931172"/>
    <lineage>
        <taxon>Eukaryota</taxon>
        <taxon>Metazoa</taxon>
        <taxon>Ecdysozoa</taxon>
        <taxon>Arthropoda</taxon>
        <taxon>Chelicerata</taxon>
        <taxon>Arachnida</taxon>
        <taxon>Araneae</taxon>
        <taxon>Araneomorphae</taxon>
        <taxon>Entelegynae</taxon>
        <taxon>Araneoidea</taxon>
        <taxon>Linyphiidae</taxon>
        <taxon>Erigoninae</taxon>
        <taxon>Oedothorax</taxon>
    </lineage>
</organism>
<comment type="caution">
    <text evidence="1">The sequence shown here is derived from an EMBL/GenBank/DDBJ whole genome shotgun (WGS) entry which is preliminary data.</text>
</comment>
<accession>A0AAV6V8Z8</accession>
<protein>
    <submittedName>
        <fullName evidence="1">Uncharacterized protein</fullName>
    </submittedName>
</protein>
<proteinExistence type="predicted"/>
<dbReference type="EMBL" id="JAFNEN010000132">
    <property type="protein sequence ID" value="KAG8192952.1"/>
    <property type="molecule type" value="Genomic_DNA"/>
</dbReference>
<dbReference type="Proteomes" id="UP000827092">
    <property type="component" value="Unassembled WGS sequence"/>
</dbReference>